<keyword evidence="1" id="KW-0677">Repeat</keyword>
<feature type="signal peptide" evidence="2">
    <location>
        <begin position="1"/>
        <end position="27"/>
    </location>
</feature>
<feature type="domain" description="SLH" evidence="3">
    <location>
        <begin position="932"/>
        <end position="995"/>
    </location>
</feature>
<feature type="chain" id="PRO_5045620159" evidence="2">
    <location>
        <begin position="28"/>
        <end position="1116"/>
    </location>
</feature>
<evidence type="ECO:0000259" key="3">
    <source>
        <dbReference type="PROSITE" id="PS51272"/>
    </source>
</evidence>
<evidence type="ECO:0000256" key="2">
    <source>
        <dbReference type="SAM" id="SignalP"/>
    </source>
</evidence>
<dbReference type="Pfam" id="PF00395">
    <property type="entry name" value="SLH"/>
    <property type="match status" value="3"/>
</dbReference>
<proteinExistence type="predicted"/>
<dbReference type="RefSeq" id="WP_218281955.1">
    <property type="nucleotide sequence ID" value="NZ_CP078093.1"/>
</dbReference>
<dbReference type="EMBL" id="CP078093">
    <property type="protein sequence ID" value="QXM05255.1"/>
    <property type="molecule type" value="Genomic_DNA"/>
</dbReference>
<evidence type="ECO:0000313" key="5">
    <source>
        <dbReference type="Proteomes" id="UP000886818"/>
    </source>
</evidence>
<dbReference type="InterPro" id="IPR001119">
    <property type="entry name" value="SLH_dom"/>
</dbReference>
<feature type="domain" description="SLH" evidence="3">
    <location>
        <begin position="996"/>
        <end position="1055"/>
    </location>
</feature>
<protein>
    <submittedName>
        <fullName evidence="4">S-layer homology domain-containing protein</fullName>
    </submittedName>
</protein>
<keyword evidence="5" id="KW-1185">Reference proteome</keyword>
<dbReference type="InterPro" id="IPR051465">
    <property type="entry name" value="Cell_Envelope_Struct_Comp"/>
</dbReference>
<dbReference type="Proteomes" id="UP000886818">
    <property type="component" value="Chromosome"/>
</dbReference>
<feature type="domain" description="SLH" evidence="3">
    <location>
        <begin position="1058"/>
        <end position="1116"/>
    </location>
</feature>
<organism evidence="4 5">
    <name type="scientific">Crassaminicella indica</name>
    <dbReference type="NCBI Taxonomy" id="2855394"/>
    <lineage>
        <taxon>Bacteria</taxon>
        <taxon>Bacillati</taxon>
        <taxon>Bacillota</taxon>
        <taxon>Clostridia</taxon>
        <taxon>Eubacteriales</taxon>
        <taxon>Clostridiaceae</taxon>
        <taxon>Crassaminicella</taxon>
    </lineage>
</organism>
<keyword evidence="2" id="KW-0732">Signal</keyword>
<name>A0ABX8RBH4_9CLOT</name>
<gene>
    <name evidence="4" type="ORF">KVH43_07570</name>
</gene>
<dbReference type="PANTHER" id="PTHR43308">
    <property type="entry name" value="OUTER MEMBRANE PROTEIN ALPHA-RELATED"/>
    <property type="match status" value="1"/>
</dbReference>
<dbReference type="InterPro" id="IPR027954">
    <property type="entry name" value="Transcobalamin-like_C"/>
</dbReference>
<dbReference type="PROSITE" id="PS51272">
    <property type="entry name" value="SLH"/>
    <property type="match status" value="3"/>
</dbReference>
<reference evidence="4" key="1">
    <citation type="submission" date="2021-07" db="EMBL/GenBank/DDBJ databases">
        <title>Complete genome sequence of Crassaminicella sp. 143-21, isolated from a deep-sea hydrothermal vent.</title>
        <authorList>
            <person name="Li X."/>
        </authorList>
    </citation>
    <scope>NUCLEOTIDE SEQUENCE</scope>
    <source>
        <strain evidence="4">143-21</strain>
    </source>
</reference>
<evidence type="ECO:0000256" key="1">
    <source>
        <dbReference type="ARBA" id="ARBA00022737"/>
    </source>
</evidence>
<sequence>MKLFNKKILSLLLAIAVIFSFMPLAYASNGITANIEKEGEKVNIIGTTTPNTNVSLLIIRTSDQDKWYANQTKSDAKGNYNFSFEIAAGSYNAIITSNGVQKQQSFDVKGENTAVVTVRVEGKNETLLPETEVIIQDGESTLLSTIEKGLKENDVPYKLSSDGMIESIKGEVGWQWMINNKGNVSMPNQKLHAGDEIVLIDDEIWDPIITKLEVSKKTVNAGDTFTVTLNKIIDTIAPVKGQPIFYAGEIKETDENGQVIFIAKGSEEQKITCNPSGSLIRPVPIKIKVNGSSDGGQGSKEQHISVDMRIEGYKGTVFNGKISFNTADYRTSDGKYTFTGPDGTSYTNPRPTVLLATVLAWNKAGIRDNKVNSNANYVARMAGEEEFDFKSKHPKCGWMVRVNDILINKGVGEWEIEDGDKVEWYYTDIDSYFGYIDVSPTNLKTGEKLYVKVSGKSNREKDFGGQGRNKNIEGATVYVGNQTYITDKDGKVEIPMNKAGTYEVYAIKLDKNSKHAGYYFPLVSRTEKIKVNVTGENKVDKSIIENEEYIKMYNIVADPNASEKDITKATKEAGNKLKEKANDIKTEKDAQKVVSGAKDVAKIIEKAAERITTQEGAKEVAKESIKVVNILIKSAEKLSKDSDKKEVSKAAKENMKAVIKLMDKLNDTKEINKVAVDIIDATGKLIQHVGKENGKEIIEGTIKVAQKAVKKASVKELNKNQIKVEKEKVVAIVDTDSIKEIAKNTSATVKVIKEKLKKNGIEDKKEIENKITIAIPKVDKQEVEAKLAKDMMKILKQNGIEKAEIKTENAVFKLTPNTFNEKENNEEIALIAKTVNRSTLTPLERYKVPKGCIVVDFNAKAKDEEINSFNESIEVGIPYKGKVNKGEVVQVFLLKENGTIENMGGKYDSDTRMVTFKTPHFSKYFAKKVKEIKVTFKDLQGYEWAKEAIEAMAQKGIISGREEGIFDPSANITRAEFATLMTKMMGYATENMEVPFTDVAKDAWYYSYVGAAYKNGIIRGRSNTIFDPKGNITREEMAIIVAKVLDKQGYEKVGLNGLDIFKDKENIASWAKEGVSLCVKEKIIRGMGNGQFNPKQNANRAQAAMMLYKLYNLINQ</sequence>
<evidence type="ECO:0000313" key="4">
    <source>
        <dbReference type="EMBL" id="QXM05255.1"/>
    </source>
</evidence>
<accession>A0ABX8RBH4</accession>
<dbReference type="Pfam" id="PF14478">
    <property type="entry name" value="DUF4430"/>
    <property type="match status" value="1"/>
</dbReference>